<organism evidence="2 3">
    <name type="scientific">Jiulongibacter sediminis</name>
    <dbReference type="NCBI Taxonomy" id="1605367"/>
    <lineage>
        <taxon>Bacteria</taxon>
        <taxon>Pseudomonadati</taxon>
        <taxon>Bacteroidota</taxon>
        <taxon>Cytophagia</taxon>
        <taxon>Cytophagales</taxon>
        <taxon>Leadbetterellaceae</taxon>
        <taxon>Jiulongibacter</taxon>
    </lineage>
</organism>
<dbReference type="InterPro" id="IPR046947">
    <property type="entry name" value="LytR-like"/>
</dbReference>
<feature type="domain" description="HTH LytTR-type" evidence="1">
    <location>
        <begin position="12"/>
        <end position="115"/>
    </location>
</feature>
<evidence type="ECO:0000259" key="1">
    <source>
        <dbReference type="PROSITE" id="PS50930"/>
    </source>
</evidence>
<dbReference type="STRING" id="1605367.AFM12_06160"/>
<gene>
    <name evidence="2" type="ORF">AFM12_06160</name>
</gene>
<evidence type="ECO:0000313" key="2">
    <source>
        <dbReference type="EMBL" id="KPM48241.1"/>
    </source>
</evidence>
<dbReference type="EMBL" id="LGTQ01000006">
    <property type="protein sequence ID" value="KPM48241.1"/>
    <property type="molecule type" value="Genomic_DNA"/>
</dbReference>
<dbReference type="AlphaFoldDB" id="A0A0P7C0X3"/>
<sequence length="115" mass="13228">MKTDIENHVHLGSRIHVAPHTILVLKADQNYTEIILTDGSKILSSTTMGKIEKRLEDYNFFRPNRSTIINLDYFQRLQKAVSSSVIEMKKIGKEMVCPITVSRRRLPLFLAQIES</sequence>
<dbReference type="PROSITE" id="PS50930">
    <property type="entry name" value="HTH_LYTTR"/>
    <property type="match status" value="1"/>
</dbReference>
<reference evidence="2 3" key="1">
    <citation type="submission" date="2015-07" db="EMBL/GenBank/DDBJ databases">
        <title>The draft genome sequence of Leadbetterella sp. JN14-9.</title>
        <authorList>
            <person name="Liu Y."/>
            <person name="Du J."/>
            <person name="Shao Z."/>
        </authorList>
    </citation>
    <scope>NUCLEOTIDE SEQUENCE [LARGE SCALE GENOMIC DNA]</scope>
    <source>
        <strain evidence="2 3">JN14-9</strain>
    </source>
</reference>
<dbReference type="GO" id="GO:0000156">
    <property type="term" value="F:phosphorelay response regulator activity"/>
    <property type="evidence" value="ECO:0007669"/>
    <property type="project" value="InterPro"/>
</dbReference>
<accession>A0A0P7C0X3</accession>
<evidence type="ECO:0000313" key="3">
    <source>
        <dbReference type="Proteomes" id="UP000050454"/>
    </source>
</evidence>
<comment type="caution">
    <text evidence="2">The sequence shown here is derived from an EMBL/GenBank/DDBJ whole genome shotgun (WGS) entry which is preliminary data.</text>
</comment>
<dbReference type="Gene3D" id="2.40.50.1020">
    <property type="entry name" value="LytTr DNA-binding domain"/>
    <property type="match status" value="1"/>
</dbReference>
<dbReference type="GO" id="GO:0003677">
    <property type="term" value="F:DNA binding"/>
    <property type="evidence" value="ECO:0007669"/>
    <property type="project" value="InterPro"/>
</dbReference>
<name>A0A0P7C0X3_9BACT</name>
<dbReference type="PANTHER" id="PTHR37299">
    <property type="entry name" value="TRANSCRIPTIONAL REGULATOR-RELATED"/>
    <property type="match status" value="1"/>
</dbReference>
<keyword evidence="3" id="KW-1185">Reference proteome</keyword>
<dbReference type="PANTHER" id="PTHR37299:SF1">
    <property type="entry name" value="STAGE 0 SPORULATION PROTEIN A HOMOLOG"/>
    <property type="match status" value="1"/>
</dbReference>
<dbReference type="InterPro" id="IPR007492">
    <property type="entry name" value="LytTR_DNA-bd_dom"/>
</dbReference>
<dbReference type="OrthoDB" id="960564at2"/>
<dbReference type="Proteomes" id="UP000050454">
    <property type="component" value="Unassembled WGS sequence"/>
</dbReference>
<dbReference type="RefSeq" id="WP_055145371.1">
    <property type="nucleotide sequence ID" value="NZ_JXSZ01000006.1"/>
</dbReference>
<proteinExistence type="predicted"/>
<dbReference type="Pfam" id="PF04397">
    <property type="entry name" value="LytTR"/>
    <property type="match status" value="1"/>
</dbReference>
<dbReference type="SMART" id="SM00850">
    <property type="entry name" value="LytTR"/>
    <property type="match status" value="1"/>
</dbReference>
<protein>
    <recommendedName>
        <fullName evidence="1">HTH LytTR-type domain-containing protein</fullName>
    </recommendedName>
</protein>